<comment type="caution">
    <text evidence="10">The sequence shown here is derived from an EMBL/GenBank/DDBJ whole genome shotgun (WGS) entry which is preliminary data.</text>
</comment>
<dbReference type="FunFam" id="1.10.340.30:FF:000009">
    <property type="entry name" value="DNA-3-methyladenine glycosylase I"/>
    <property type="match status" value="1"/>
</dbReference>
<gene>
    <name evidence="10" type="primary">tag</name>
    <name evidence="10" type="ORF">AMYX_33350</name>
</gene>
<sequence>MTGVRRCGWAGEDPLYVAYHDEEWGAPLRDDRALYELLVLEGFQAGLSWITVLRKREAFRRAFDGFDPERVARLGPRRVEALLRDPGIIRHRGKIEGAVASARAFLALREAEGSFARFVWSFVGGAPRLNAPRSPAEVPAETAESRALSKALRARGFAFVGPKSCYAFMQSAGLVNDHLTSCFRRAELARGQG</sequence>
<dbReference type="PANTHER" id="PTHR30037:SF4">
    <property type="entry name" value="DNA-3-METHYLADENINE GLYCOSYLASE I"/>
    <property type="match status" value="1"/>
</dbReference>
<dbReference type="GO" id="GO:0006284">
    <property type="term" value="P:base-excision repair"/>
    <property type="evidence" value="ECO:0007669"/>
    <property type="project" value="InterPro"/>
</dbReference>
<evidence type="ECO:0000313" key="10">
    <source>
        <dbReference type="EMBL" id="GEJ58594.1"/>
    </source>
</evidence>
<dbReference type="InterPro" id="IPR005019">
    <property type="entry name" value="Adenine_glyco"/>
</dbReference>
<dbReference type="PANTHER" id="PTHR30037">
    <property type="entry name" value="DNA-3-METHYLADENINE GLYCOSYLASE 1"/>
    <property type="match status" value="1"/>
</dbReference>
<dbReference type="Proteomes" id="UP000503640">
    <property type="component" value="Unassembled WGS sequence"/>
</dbReference>
<name>A0A7I9VQA1_9BACT</name>
<evidence type="ECO:0000256" key="9">
    <source>
        <dbReference type="PIRSR" id="PIRSR604597-1"/>
    </source>
</evidence>
<dbReference type="InterPro" id="IPR011257">
    <property type="entry name" value="DNA_glycosylase"/>
</dbReference>
<proteinExistence type="predicted"/>
<evidence type="ECO:0000256" key="2">
    <source>
        <dbReference type="ARBA" id="ARBA00022763"/>
    </source>
</evidence>
<keyword evidence="1 9" id="KW-0479">Metal-binding</keyword>
<evidence type="ECO:0000256" key="3">
    <source>
        <dbReference type="ARBA" id="ARBA00022801"/>
    </source>
</evidence>
<dbReference type="SUPFAM" id="SSF48150">
    <property type="entry name" value="DNA-glycosylase"/>
    <property type="match status" value="1"/>
</dbReference>
<dbReference type="Pfam" id="PF03352">
    <property type="entry name" value="Adenine_glyco"/>
    <property type="match status" value="1"/>
</dbReference>
<dbReference type="AlphaFoldDB" id="A0A7I9VQA1"/>
<dbReference type="NCBIfam" id="TIGR00624">
    <property type="entry name" value="tag"/>
    <property type="match status" value="1"/>
</dbReference>
<dbReference type="InterPro" id="IPR004597">
    <property type="entry name" value="Tag"/>
</dbReference>
<organism evidence="10 11">
    <name type="scientific">Anaeromyxobacter diazotrophicus</name>
    <dbReference type="NCBI Taxonomy" id="2590199"/>
    <lineage>
        <taxon>Bacteria</taxon>
        <taxon>Pseudomonadati</taxon>
        <taxon>Myxococcota</taxon>
        <taxon>Myxococcia</taxon>
        <taxon>Myxococcales</taxon>
        <taxon>Cystobacterineae</taxon>
        <taxon>Anaeromyxobacteraceae</taxon>
        <taxon>Anaeromyxobacter</taxon>
    </lineage>
</organism>
<accession>A0A7I9VQA1</accession>
<keyword evidence="3" id="KW-0378">Hydrolase</keyword>
<protein>
    <recommendedName>
        <fullName evidence="8">DNA-3-methyladenine glycosylase I</fullName>
        <ecNumber evidence="8">3.2.2.20</ecNumber>
    </recommendedName>
</protein>
<evidence type="ECO:0000256" key="6">
    <source>
        <dbReference type="ARBA" id="ARBA00052558"/>
    </source>
</evidence>
<keyword evidence="4 9" id="KW-0862">Zinc</keyword>
<comment type="function">
    <text evidence="7">Hydrolysis of the deoxyribose N-glycosidic bond to excise 3-methyladenine from the damaged DNA polymer formed by alkylation lesions.</text>
</comment>
<comment type="catalytic activity">
    <reaction evidence="6">
        <text>Hydrolysis of alkylated DNA, releasing 3-methyladenine.</text>
        <dbReference type="EC" id="3.2.2.20"/>
    </reaction>
</comment>
<dbReference type="GO" id="GO:0046872">
    <property type="term" value="F:metal ion binding"/>
    <property type="evidence" value="ECO:0007669"/>
    <property type="project" value="UniProtKB-KW"/>
</dbReference>
<evidence type="ECO:0000313" key="11">
    <source>
        <dbReference type="Proteomes" id="UP000503640"/>
    </source>
</evidence>
<dbReference type="EC" id="3.2.2.20" evidence="8"/>
<dbReference type="InterPro" id="IPR052891">
    <property type="entry name" value="DNA-3mA_glycosylase"/>
</dbReference>
<feature type="binding site" evidence="9">
    <location>
        <position position="20"/>
    </location>
    <ligand>
        <name>Zn(2+)</name>
        <dbReference type="ChEBI" id="CHEBI:29105"/>
    </ligand>
</feature>
<feature type="binding site" evidence="9">
    <location>
        <position position="178"/>
    </location>
    <ligand>
        <name>Zn(2+)</name>
        <dbReference type="ChEBI" id="CHEBI:29105"/>
    </ligand>
</feature>
<evidence type="ECO:0000256" key="8">
    <source>
        <dbReference type="ARBA" id="ARBA00066766"/>
    </source>
</evidence>
<evidence type="ECO:0000256" key="1">
    <source>
        <dbReference type="ARBA" id="ARBA00022723"/>
    </source>
</evidence>
<dbReference type="Gene3D" id="1.10.340.30">
    <property type="entry name" value="Hypothetical protein, domain 2"/>
    <property type="match status" value="1"/>
</dbReference>
<evidence type="ECO:0000256" key="5">
    <source>
        <dbReference type="ARBA" id="ARBA00023204"/>
    </source>
</evidence>
<keyword evidence="5" id="KW-0234">DNA repair</keyword>
<evidence type="ECO:0000256" key="4">
    <source>
        <dbReference type="ARBA" id="ARBA00022833"/>
    </source>
</evidence>
<reference evidence="11" key="1">
    <citation type="journal article" date="2020" name="Appl. Environ. Microbiol.">
        <title>Diazotrophic Anaeromyxobacter Isolates from Soils.</title>
        <authorList>
            <person name="Masuda Y."/>
            <person name="Yamanaka H."/>
            <person name="Xu Z.X."/>
            <person name="Shiratori Y."/>
            <person name="Aono T."/>
            <person name="Amachi S."/>
            <person name="Senoo K."/>
            <person name="Itoh H."/>
        </authorList>
    </citation>
    <scope>NUCLEOTIDE SEQUENCE [LARGE SCALE GENOMIC DNA]</scope>
    <source>
        <strain evidence="11">R267</strain>
    </source>
</reference>
<dbReference type="GO" id="GO:0008725">
    <property type="term" value="F:DNA-3-methyladenine glycosylase activity"/>
    <property type="evidence" value="ECO:0007669"/>
    <property type="project" value="UniProtKB-EC"/>
</dbReference>
<dbReference type="RefSeq" id="WP_209005172.1">
    <property type="nucleotide sequence ID" value="NZ_BJTG01000008.1"/>
</dbReference>
<feature type="binding site" evidence="9">
    <location>
        <position position="7"/>
    </location>
    <ligand>
        <name>Zn(2+)</name>
        <dbReference type="ChEBI" id="CHEBI:29105"/>
    </ligand>
</feature>
<dbReference type="EMBL" id="BJTG01000008">
    <property type="protein sequence ID" value="GEJ58594.1"/>
    <property type="molecule type" value="Genomic_DNA"/>
</dbReference>
<keyword evidence="2" id="KW-0227">DNA damage</keyword>
<feature type="binding site" evidence="9">
    <location>
        <position position="182"/>
    </location>
    <ligand>
        <name>Zn(2+)</name>
        <dbReference type="ChEBI" id="CHEBI:29105"/>
    </ligand>
</feature>
<keyword evidence="11" id="KW-1185">Reference proteome</keyword>
<evidence type="ECO:0000256" key="7">
    <source>
        <dbReference type="ARBA" id="ARBA00057608"/>
    </source>
</evidence>